<comment type="caution">
    <text evidence="2">The sequence shown here is derived from an EMBL/GenBank/DDBJ whole genome shotgun (WGS) entry which is preliminary data.</text>
</comment>
<accession>A0AA39PXF6</accession>
<evidence type="ECO:0000313" key="2">
    <source>
        <dbReference type="EMBL" id="KAK0492378.1"/>
    </source>
</evidence>
<gene>
    <name evidence="2" type="ORF">EDD18DRAFT_1184354</name>
</gene>
<dbReference type="Proteomes" id="UP001175228">
    <property type="component" value="Unassembled WGS sequence"/>
</dbReference>
<proteinExistence type="predicted"/>
<dbReference type="EMBL" id="JAUEPU010000030">
    <property type="protein sequence ID" value="KAK0492378.1"/>
    <property type="molecule type" value="Genomic_DNA"/>
</dbReference>
<reference evidence="2" key="1">
    <citation type="submission" date="2023-06" db="EMBL/GenBank/DDBJ databases">
        <authorList>
            <consortium name="Lawrence Berkeley National Laboratory"/>
            <person name="Ahrendt S."/>
            <person name="Sahu N."/>
            <person name="Indic B."/>
            <person name="Wong-Bajracharya J."/>
            <person name="Merenyi Z."/>
            <person name="Ke H.-M."/>
            <person name="Monk M."/>
            <person name="Kocsube S."/>
            <person name="Drula E."/>
            <person name="Lipzen A."/>
            <person name="Balint B."/>
            <person name="Henrissat B."/>
            <person name="Andreopoulos B."/>
            <person name="Martin F.M."/>
            <person name="Harder C.B."/>
            <person name="Rigling D."/>
            <person name="Ford K.L."/>
            <person name="Foster G.D."/>
            <person name="Pangilinan J."/>
            <person name="Papanicolaou A."/>
            <person name="Barry K."/>
            <person name="LaButti K."/>
            <person name="Viragh M."/>
            <person name="Koriabine M."/>
            <person name="Yan M."/>
            <person name="Riley R."/>
            <person name="Champramary S."/>
            <person name="Plett K.L."/>
            <person name="Tsai I.J."/>
            <person name="Slot J."/>
            <person name="Sipos G."/>
            <person name="Plett J."/>
            <person name="Nagy L.G."/>
            <person name="Grigoriev I.V."/>
        </authorList>
    </citation>
    <scope>NUCLEOTIDE SEQUENCE</scope>
    <source>
        <strain evidence="2">HWK02</strain>
    </source>
</reference>
<dbReference type="AlphaFoldDB" id="A0AA39PXF6"/>
<name>A0AA39PXF6_9AGAR</name>
<feature type="domain" description="DCD" evidence="1">
    <location>
        <begin position="1"/>
        <end position="56"/>
    </location>
</feature>
<dbReference type="InterPro" id="IPR013989">
    <property type="entry name" value="Dev_and_cell_death_domain"/>
</dbReference>
<dbReference type="PROSITE" id="PS51222">
    <property type="entry name" value="DCD"/>
    <property type="match status" value="1"/>
</dbReference>
<keyword evidence="3" id="KW-1185">Reference proteome</keyword>
<organism evidence="2 3">
    <name type="scientific">Armillaria luteobubalina</name>
    <dbReference type="NCBI Taxonomy" id="153913"/>
    <lineage>
        <taxon>Eukaryota</taxon>
        <taxon>Fungi</taxon>
        <taxon>Dikarya</taxon>
        <taxon>Basidiomycota</taxon>
        <taxon>Agaricomycotina</taxon>
        <taxon>Agaricomycetes</taxon>
        <taxon>Agaricomycetidae</taxon>
        <taxon>Agaricales</taxon>
        <taxon>Marasmiineae</taxon>
        <taxon>Physalacriaceae</taxon>
        <taxon>Armillaria</taxon>
    </lineage>
</organism>
<evidence type="ECO:0000259" key="1">
    <source>
        <dbReference type="PROSITE" id="PS51222"/>
    </source>
</evidence>
<evidence type="ECO:0000313" key="3">
    <source>
        <dbReference type="Proteomes" id="UP001175228"/>
    </source>
</evidence>
<protein>
    <recommendedName>
        <fullName evidence="1">DCD domain-containing protein</fullName>
    </recommendedName>
</protein>
<sequence length="56" mass="5979">MNVFPGLRIFFYDSTGQLVSAVVESTSRAADGTEIVTIKINDGRTATLPSASIFRG</sequence>